<evidence type="ECO:0000256" key="5">
    <source>
        <dbReference type="ARBA" id="ARBA00022840"/>
    </source>
</evidence>
<evidence type="ECO:0000256" key="3">
    <source>
        <dbReference type="ARBA" id="ARBA00022741"/>
    </source>
</evidence>
<dbReference type="GO" id="GO:0004674">
    <property type="term" value="F:protein serine/threonine kinase activity"/>
    <property type="evidence" value="ECO:0007669"/>
    <property type="project" value="UniProtKB-KW"/>
</dbReference>
<evidence type="ECO:0000256" key="6">
    <source>
        <dbReference type="PROSITE-ProRule" id="PRU10141"/>
    </source>
</evidence>
<keyword evidence="1" id="KW-0723">Serine/threonine-protein kinase</keyword>
<dbReference type="PANTHER" id="PTHR24342:SF20">
    <property type="entry name" value="MYOSIN LIGHT CHAIN KINASE, SMOOTH MUSCLE"/>
    <property type="match status" value="1"/>
</dbReference>
<dbReference type="PROSITE" id="PS00107">
    <property type="entry name" value="PROTEIN_KINASE_ATP"/>
    <property type="match status" value="1"/>
</dbReference>
<dbReference type="GO" id="GO:0005524">
    <property type="term" value="F:ATP binding"/>
    <property type="evidence" value="ECO:0007669"/>
    <property type="project" value="UniProtKB-UniRule"/>
</dbReference>
<sequence length="596" mass="65848">MVFMFHQSVLEELGKGRYGVVHRVQEVATRQVLAAKFIRCVKAKDREKVREEVDIMNCLRHPKLLQLAAAFESPREVVMVMEYISGGELFERVVADDFTLTERDCILFMRQICEGVEYMHSQNIVHLDLKPENIMCRTRTSHQIKLIDFGLAKKLNPNEPVRVLFGTPEFIPPEIINYEPIGVASDMWSVGVVCYVLLSGLSPFMGDNDAETFANITRADFDFEDEAFEAISDDAKDFISSLLIKRKEKRLTASQCLQHPWITSLEKTIRYVRLSTDKLKKFIIRRKWQKTGNAIRALGRMATLSARRNSTMVSSPGSQATSTSSFSSPGGTGPRTNTNDPQPLPRLSEVPKRADSGESAPNFISFEGFNQDTCGSEVNWDGSIRSPVIKNQPLGRSRLCSERSDSGISDCSVSAGCTSLPGQQSTECSVISEAEEEEVVRGTTEGNMEESPVLSNFHSKDKSSVVSPNLTLKSIPLSPICCSSSATQQPVDAAATGGKKTDGLRQQSSVDSGVHVDVAVGRGSRLVTSRKGMLTQSSTDKNRLLSRESPKKNVSPKVMSHCNARRKADSPPQQQLSANVHNNISKNPKSAQPVWK</sequence>
<dbReference type="SUPFAM" id="SSF56112">
    <property type="entry name" value="Protein kinase-like (PK-like)"/>
    <property type="match status" value="1"/>
</dbReference>
<feature type="compositionally biased region" description="Basic and acidic residues" evidence="7">
    <location>
        <begin position="540"/>
        <end position="551"/>
    </location>
</feature>
<name>A0A8K0NVS1_LADFU</name>
<comment type="caution">
    <text evidence="9">The sequence shown here is derived from an EMBL/GenBank/DDBJ whole genome shotgun (WGS) entry which is preliminary data.</text>
</comment>
<keyword evidence="2" id="KW-0808">Transferase</keyword>
<dbReference type="Proteomes" id="UP000792457">
    <property type="component" value="Unassembled WGS sequence"/>
</dbReference>
<feature type="region of interest" description="Disordered" evidence="7">
    <location>
        <begin position="492"/>
        <end position="596"/>
    </location>
</feature>
<organism evidence="9 10">
    <name type="scientific">Ladona fulva</name>
    <name type="common">Scarce chaser dragonfly</name>
    <name type="synonym">Libellula fulva</name>
    <dbReference type="NCBI Taxonomy" id="123851"/>
    <lineage>
        <taxon>Eukaryota</taxon>
        <taxon>Metazoa</taxon>
        <taxon>Ecdysozoa</taxon>
        <taxon>Arthropoda</taxon>
        <taxon>Hexapoda</taxon>
        <taxon>Insecta</taxon>
        <taxon>Pterygota</taxon>
        <taxon>Palaeoptera</taxon>
        <taxon>Odonata</taxon>
        <taxon>Epiprocta</taxon>
        <taxon>Anisoptera</taxon>
        <taxon>Libelluloidea</taxon>
        <taxon>Libellulidae</taxon>
        <taxon>Ladona</taxon>
    </lineage>
</organism>
<dbReference type="PROSITE" id="PS00108">
    <property type="entry name" value="PROTEIN_KINASE_ST"/>
    <property type="match status" value="1"/>
</dbReference>
<evidence type="ECO:0000313" key="9">
    <source>
        <dbReference type="EMBL" id="KAG8223462.1"/>
    </source>
</evidence>
<dbReference type="PANTHER" id="PTHR24342">
    <property type="entry name" value="SERINE/THREONINE-PROTEIN KINASE 17"/>
    <property type="match status" value="1"/>
</dbReference>
<dbReference type="AlphaFoldDB" id="A0A8K0NVS1"/>
<proteinExistence type="predicted"/>
<dbReference type="PROSITE" id="PS50011">
    <property type="entry name" value="PROTEIN_KINASE_DOM"/>
    <property type="match status" value="1"/>
</dbReference>
<dbReference type="CDD" id="cd14103">
    <property type="entry name" value="STKc_MLCK"/>
    <property type="match status" value="1"/>
</dbReference>
<dbReference type="Gene3D" id="1.10.510.10">
    <property type="entry name" value="Transferase(Phosphotransferase) domain 1"/>
    <property type="match status" value="1"/>
</dbReference>
<dbReference type="InterPro" id="IPR011009">
    <property type="entry name" value="Kinase-like_dom_sf"/>
</dbReference>
<evidence type="ECO:0000313" key="10">
    <source>
        <dbReference type="Proteomes" id="UP000792457"/>
    </source>
</evidence>
<feature type="region of interest" description="Disordered" evidence="7">
    <location>
        <begin position="306"/>
        <end position="362"/>
    </location>
</feature>
<feature type="domain" description="Protein kinase" evidence="8">
    <location>
        <begin position="7"/>
        <end position="262"/>
    </location>
</feature>
<dbReference type="EMBL" id="KZ308161">
    <property type="protein sequence ID" value="KAG8223462.1"/>
    <property type="molecule type" value="Genomic_DNA"/>
</dbReference>
<dbReference type="OrthoDB" id="10260894at2759"/>
<dbReference type="GO" id="GO:0035556">
    <property type="term" value="P:intracellular signal transduction"/>
    <property type="evidence" value="ECO:0007669"/>
    <property type="project" value="TreeGrafter"/>
</dbReference>
<accession>A0A8K0NVS1</accession>
<dbReference type="Pfam" id="PF00069">
    <property type="entry name" value="Pkinase"/>
    <property type="match status" value="1"/>
</dbReference>
<dbReference type="FunFam" id="1.10.510.10:FF:000175">
    <property type="entry name" value="Myosin light chain kinase, smooth muscle"/>
    <property type="match status" value="1"/>
</dbReference>
<keyword evidence="5 6" id="KW-0067">ATP-binding</keyword>
<evidence type="ECO:0000256" key="4">
    <source>
        <dbReference type="ARBA" id="ARBA00022777"/>
    </source>
</evidence>
<dbReference type="InterPro" id="IPR017441">
    <property type="entry name" value="Protein_kinase_ATP_BS"/>
</dbReference>
<evidence type="ECO:0000259" key="8">
    <source>
        <dbReference type="PROSITE" id="PS50011"/>
    </source>
</evidence>
<feature type="binding site" evidence="6">
    <location>
        <position position="36"/>
    </location>
    <ligand>
        <name>ATP</name>
        <dbReference type="ChEBI" id="CHEBI:30616"/>
    </ligand>
</feature>
<reference evidence="9" key="1">
    <citation type="submission" date="2013-04" db="EMBL/GenBank/DDBJ databases">
        <authorList>
            <person name="Qu J."/>
            <person name="Murali S.C."/>
            <person name="Bandaranaike D."/>
            <person name="Bellair M."/>
            <person name="Blankenburg K."/>
            <person name="Chao H."/>
            <person name="Dinh H."/>
            <person name="Doddapaneni H."/>
            <person name="Downs B."/>
            <person name="Dugan-Rocha S."/>
            <person name="Elkadiri S."/>
            <person name="Gnanaolivu R.D."/>
            <person name="Hernandez B."/>
            <person name="Javaid M."/>
            <person name="Jayaseelan J.C."/>
            <person name="Lee S."/>
            <person name="Li M."/>
            <person name="Ming W."/>
            <person name="Munidasa M."/>
            <person name="Muniz J."/>
            <person name="Nguyen L."/>
            <person name="Ongeri F."/>
            <person name="Osuji N."/>
            <person name="Pu L.-L."/>
            <person name="Puazo M."/>
            <person name="Qu C."/>
            <person name="Quiroz J."/>
            <person name="Raj R."/>
            <person name="Weissenberger G."/>
            <person name="Xin Y."/>
            <person name="Zou X."/>
            <person name="Han Y."/>
            <person name="Richards S."/>
            <person name="Worley K."/>
            <person name="Muzny D."/>
            <person name="Gibbs R."/>
        </authorList>
    </citation>
    <scope>NUCLEOTIDE SEQUENCE</scope>
    <source>
        <strain evidence="9">Sampled in the wild</strain>
    </source>
</reference>
<dbReference type="InterPro" id="IPR008271">
    <property type="entry name" value="Ser/Thr_kinase_AS"/>
</dbReference>
<keyword evidence="4" id="KW-0418">Kinase</keyword>
<feature type="compositionally biased region" description="Low complexity" evidence="7">
    <location>
        <begin position="314"/>
        <end position="329"/>
    </location>
</feature>
<dbReference type="InterPro" id="IPR000719">
    <property type="entry name" value="Prot_kinase_dom"/>
</dbReference>
<feature type="region of interest" description="Disordered" evidence="7">
    <location>
        <begin position="441"/>
        <end position="462"/>
    </location>
</feature>
<dbReference type="Gene3D" id="3.30.200.20">
    <property type="entry name" value="Phosphorylase Kinase, domain 1"/>
    <property type="match status" value="1"/>
</dbReference>
<keyword evidence="10" id="KW-1185">Reference proteome</keyword>
<gene>
    <name evidence="9" type="ORF">J437_LFUL001956</name>
</gene>
<keyword evidence="3 6" id="KW-0547">Nucleotide-binding</keyword>
<evidence type="ECO:0000256" key="1">
    <source>
        <dbReference type="ARBA" id="ARBA00022527"/>
    </source>
</evidence>
<reference evidence="9" key="2">
    <citation type="submission" date="2017-10" db="EMBL/GenBank/DDBJ databases">
        <title>Ladona fulva Genome sequencing and assembly.</title>
        <authorList>
            <person name="Murali S."/>
            <person name="Richards S."/>
            <person name="Bandaranaike D."/>
            <person name="Bellair M."/>
            <person name="Blankenburg K."/>
            <person name="Chao H."/>
            <person name="Dinh H."/>
            <person name="Doddapaneni H."/>
            <person name="Dugan-Rocha S."/>
            <person name="Elkadiri S."/>
            <person name="Gnanaolivu R."/>
            <person name="Hernandez B."/>
            <person name="Skinner E."/>
            <person name="Javaid M."/>
            <person name="Lee S."/>
            <person name="Li M."/>
            <person name="Ming W."/>
            <person name="Munidasa M."/>
            <person name="Muniz J."/>
            <person name="Nguyen L."/>
            <person name="Hughes D."/>
            <person name="Osuji N."/>
            <person name="Pu L.-L."/>
            <person name="Puazo M."/>
            <person name="Qu C."/>
            <person name="Quiroz J."/>
            <person name="Raj R."/>
            <person name="Weissenberger G."/>
            <person name="Xin Y."/>
            <person name="Zou X."/>
            <person name="Han Y."/>
            <person name="Worley K."/>
            <person name="Muzny D."/>
            <person name="Gibbs R."/>
        </authorList>
    </citation>
    <scope>NUCLEOTIDE SEQUENCE</scope>
    <source>
        <strain evidence="9">Sampled in the wild</strain>
    </source>
</reference>
<evidence type="ECO:0000256" key="7">
    <source>
        <dbReference type="SAM" id="MobiDB-lite"/>
    </source>
</evidence>
<dbReference type="SMART" id="SM00220">
    <property type="entry name" value="S_TKc"/>
    <property type="match status" value="1"/>
</dbReference>
<protein>
    <recommendedName>
        <fullName evidence="8">Protein kinase domain-containing protein</fullName>
    </recommendedName>
</protein>
<evidence type="ECO:0000256" key="2">
    <source>
        <dbReference type="ARBA" id="ARBA00022679"/>
    </source>
</evidence>
<dbReference type="GO" id="GO:0005634">
    <property type="term" value="C:nucleus"/>
    <property type="evidence" value="ECO:0007669"/>
    <property type="project" value="TreeGrafter"/>
</dbReference>
<dbReference type="GO" id="GO:0043065">
    <property type="term" value="P:positive regulation of apoptotic process"/>
    <property type="evidence" value="ECO:0007669"/>
    <property type="project" value="TreeGrafter"/>
</dbReference>
<feature type="compositionally biased region" description="Polar residues" evidence="7">
    <location>
        <begin position="571"/>
        <end position="590"/>
    </location>
</feature>